<evidence type="ECO:0000256" key="1">
    <source>
        <dbReference type="ARBA" id="ARBA00001678"/>
    </source>
</evidence>
<keyword evidence="5 8" id="KW-0732">Signal</keyword>
<feature type="domain" description="Mannanase galactose-binding" evidence="9">
    <location>
        <begin position="528"/>
        <end position="653"/>
    </location>
</feature>
<comment type="caution">
    <text evidence="11">The sequence shown here is derived from an EMBL/GenBank/DDBJ whole genome shotgun (WGS) entry which is preliminary data.</text>
</comment>
<dbReference type="EC" id="3.2.1.78" evidence="3"/>
<dbReference type="InterPro" id="IPR017853">
    <property type="entry name" value="GH"/>
</dbReference>
<proteinExistence type="predicted"/>
<evidence type="ECO:0000256" key="8">
    <source>
        <dbReference type="SAM" id="SignalP"/>
    </source>
</evidence>
<evidence type="ECO:0000256" key="2">
    <source>
        <dbReference type="ARBA" id="ARBA00004613"/>
    </source>
</evidence>
<evidence type="ECO:0000256" key="5">
    <source>
        <dbReference type="ARBA" id="ARBA00022729"/>
    </source>
</evidence>
<dbReference type="PANTHER" id="PTHR31451">
    <property type="match status" value="1"/>
</dbReference>
<dbReference type="GO" id="GO:0016985">
    <property type="term" value="F:mannan endo-1,4-beta-mannosidase activity"/>
    <property type="evidence" value="ECO:0007669"/>
    <property type="project" value="TreeGrafter"/>
</dbReference>
<organism evidence="11 12">
    <name type="scientific">Virgisporangium aurantiacum</name>
    <dbReference type="NCBI Taxonomy" id="175570"/>
    <lineage>
        <taxon>Bacteria</taxon>
        <taxon>Bacillati</taxon>
        <taxon>Actinomycetota</taxon>
        <taxon>Actinomycetes</taxon>
        <taxon>Micromonosporales</taxon>
        <taxon>Micromonosporaceae</taxon>
        <taxon>Virgisporangium</taxon>
    </lineage>
</organism>
<dbReference type="InterPro" id="IPR049475">
    <property type="entry name" value="Mann_GBD_bact"/>
</dbReference>
<evidence type="ECO:0000313" key="11">
    <source>
        <dbReference type="EMBL" id="GIJ59592.1"/>
    </source>
</evidence>
<dbReference type="Pfam" id="PF26410">
    <property type="entry name" value="GH5_mannosidase"/>
    <property type="match status" value="1"/>
</dbReference>
<dbReference type="GO" id="GO:0000272">
    <property type="term" value="P:polysaccharide catabolic process"/>
    <property type="evidence" value="ECO:0007669"/>
    <property type="project" value="InterPro"/>
</dbReference>
<evidence type="ECO:0000259" key="9">
    <source>
        <dbReference type="Pfam" id="PF21253"/>
    </source>
</evidence>
<evidence type="ECO:0000313" key="12">
    <source>
        <dbReference type="Proteomes" id="UP000612585"/>
    </source>
</evidence>
<reference evidence="11" key="1">
    <citation type="submission" date="2021-01" db="EMBL/GenBank/DDBJ databases">
        <title>Whole genome shotgun sequence of Virgisporangium aurantiacum NBRC 16421.</title>
        <authorList>
            <person name="Komaki H."/>
            <person name="Tamura T."/>
        </authorList>
    </citation>
    <scope>NUCLEOTIDE SEQUENCE</scope>
    <source>
        <strain evidence="11">NBRC 16421</strain>
    </source>
</reference>
<dbReference type="InterPro" id="IPR045053">
    <property type="entry name" value="MAN-like"/>
</dbReference>
<feature type="domain" description="Glycoside hydrolase family 5" evidence="10">
    <location>
        <begin position="43"/>
        <end position="346"/>
    </location>
</feature>
<dbReference type="SUPFAM" id="SSF51445">
    <property type="entry name" value="(Trans)glycosidases"/>
    <property type="match status" value="1"/>
</dbReference>
<keyword evidence="12" id="KW-1185">Reference proteome</keyword>
<sequence>MWEAGMARRFGVVTALLALVVAAAPAASARAEPVQETQGGGGFVTRAGSDLRLDGRTFRFAGSNNYYLMYKSPLMVDDVFADARAAKFNVLRTWGFLDIGNQDGTNSIRGKADGVYFQYWDGTKPAYNDGPDGLQRLDYVLASAKRHGIKLIIPLTNNWNDFGGMDQYVRWAGGSYHDDFYTNATIKGWYKDWISHVLNRVNPLTGVAYKDDPTVMAWELGNEPRCLSAGAYPRSPNCTPATLTAWADEVSRHIKSVDRKHLVGVGDEGFFCDDPTSPDWTANCADGVDNLALTRLAAIDIMSFHLYPDGWGKDLPWTLDWIKRHIREANRIGKPSLLGEFGWRDKATRNPVYKQWTDLVDAEGGDGWLYWILSGVQDDGTPYPDYDGFTVYCPSPVCTTLTNARDELLGPQQSRPPVADHDVKVTEFNQPATLTPAANDVAYRSTVKASTIDLDPATAGQQKTKSTTGGAFALNADGTVTFTPTSGVTGENKATYTIRDAAGRLSNVADLIVTVKPDPGAAVVISTFESGTDNWGPGSWLPDAGTVAQTQDFHPQGDYGLKLTVTADHWFGPALATPLDLTGKQFVRFELHTGATGTSVSLAVQTGADYTWCQSPFPWINAGTTTTVSFDLLTEMSCAPNLADVKALYLFFNAGTHDLDNVRAE</sequence>
<dbReference type="PANTHER" id="PTHR31451:SF39">
    <property type="entry name" value="MANNAN ENDO-1,4-BETA-MANNOSIDASE 1"/>
    <property type="match status" value="1"/>
</dbReference>
<gene>
    <name evidence="11" type="ORF">Vau01_071080</name>
</gene>
<evidence type="ECO:0000259" key="10">
    <source>
        <dbReference type="Pfam" id="PF26410"/>
    </source>
</evidence>
<dbReference type="AlphaFoldDB" id="A0A8J4E559"/>
<keyword evidence="7" id="KW-0326">Glycosidase</keyword>
<comment type="catalytic activity">
    <reaction evidence="1">
        <text>Random hydrolysis of (1-&gt;4)-beta-D-mannosidic linkages in mannans, galactomannans and glucomannans.</text>
        <dbReference type="EC" id="3.2.1.78"/>
    </reaction>
</comment>
<dbReference type="Gene3D" id="2.60.40.2810">
    <property type="match status" value="1"/>
</dbReference>
<dbReference type="GO" id="GO:0005576">
    <property type="term" value="C:extracellular region"/>
    <property type="evidence" value="ECO:0007669"/>
    <property type="project" value="UniProtKB-SubCell"/>
</dbReference>
<keyword evidence="6" id="KW-0378">Hydrolase</keyword>
<evidence type="ECO:0000256" key="4">
    <source>
        <dbReference type="ARBA" id="ARBA00022525"/>
    </source>
</evidence>
<dbReference type="Proteomes" id="UP000612585">
    <property type="component" value="Unassembled WGS sequence"/>
</dbReference>
<feature type="signal peptide" evidence="8">
    <location>
        <begin position="1"/>
        <end position="31"/>
    </location>
</feature>
<dbReference type="InterPro" id="IPR008979">
    <property type="entry name" value="Galactose-bd-like_sf"/>
</dbReference>
<dbReference type="EMBL" id="BOPG01000047">
    <property type="protein sequence ID" value="GIJ59592.1"/>
    <property type="molecule type" value="Genomic_DNA"/>
</dbReference>
<name>A0A8J4E559_9ACTN</name>
<dbReference type="Gene3D" id="2.60.120.260">
    <property type="entry name" value="Galactose-binding domain-like"/>
    <property type="match status" value="1"/>
</dbReference>
<dbReference type="SUPFAM" id="SSF49785">
    <property type="entry name" value="Galactose-binding domain-like"/>
    <property type="match status" value="1"/>
</dbReference>
<dbReference type="Pfam" id="PF17963">
    <property type="entry name" value="Big_9"/>
    <property type="match status" value="1"/>
</dbReference>
<dbReference type="Gene3D" id="3.20.20.80">
    <property type="entry name" value="Glycosidases"/>
    <property type="match status" value="1"/>
</dbReference>
<protein>
    <recommendedName>
        <fullName evidence="3">mannan endo-1,4-beta-mannosidase</fullName>
        <ecNumber evidence="3">3.2.1.78</ecNumber>
    </recommendedName>
</protein>
<dbReference type="InterPro" id="IPR001547">
    <property type="entry name" value="Glyco_hydro_5"/>
</dbReference>
<accession>A0A8J4E559</accession>
<evidence type="ECO:0000256" key="3">
    <source>
        <dbReference type="ARBA" id="ARBA00012706"/>
    </source>
</evidence>
<comment type="subcellular location">
    <subcellularLocation>
        <location evidence="2">Secreted</location>
    </subcellularLocation>
</comment>
<evidence type="ECO:0000256" key="6">
    <source>
        <dbReference type="ARBA" id="ARBA00022801"/>
    </source>
</evidence>
<evidence type="ECO:0000256" key="7">
    <source>
        <dbReference type="ARBA" id="ARBA00023295"/>
    </source>
</evidence>
<dbReference type="Pfam" id="PF21253">
    <property type="entry name" value="Mann_GBD_bact"/>
    <property type="match status" value="1"/>
</dbReference>
<feature type="chain" id="PRO_5038584951" description="mannan endo-1,4-beta-mannosidase" evidence="8">
    <location>
        <begin position="32"/>
        <end position="665"/>
    </location>
</feature>
<keyword evidence="4" id="KW-0964">Secreted</keyword>